<proteinExistence type="predicted"/>
<keyword evidence="2" id="KW-1185">Reference proteome</keyword>
<dbReference type="AlphaFoldDB" id="A0AA37HMQ8"/>
<protein>
    <submittedName>
        <fullName evidence="1">Uncharacterized protein</fullName>
    </submittedName>
</protein>
<dbReference type="RefSeq" id="WP_238302380.1">
    <property type="nucleotide sequence ID" value="NZ_BPQM01000041.1"/>
</dbReference>
<dbReference type="Proteomes" id="UP001055108">
    <property type="component" value="Unassembled WGS sequence"/>
</dbReference>
<dbReference type="EMBL" id="BPQM01000041">
    <property type="protein sequence ID" value="GJD78687.1"/>
    <property type="molecule type" value="Genomic_DNA"/>
</dbReference>
<accession>A0AA37HMQ8</accession>
<comment type="caution">
    <text evidence="1">The sequence shown here is derived from an EMBL/GenBank/DDBJ whole genome shotgun (WGS) entry which is preliminary data.</text>
</comment>
<organism evidence="1 2">
    <name type="scientific">Methylobacterium gregans</name>
    <dbReference type="NCBI Taxonomy" id="374424"/>
    <lineage>
        <taxon>Bacteria</taxon>
        <taxon>Pseudomonadati</taxon>
        <taxon>Pseudomonadota</taxon>
        <taxon>Alphaproteobacteria</taxon>
        <taxon>Hyphomicrobiales</taxon>
        <taxon>Methylobacteriaceae</taxon>
        <taxon>Methylobacterium</taxon>
    </lineage>
</organism>
<evidence type="ECO:0000313" key="2">
    <source>
        <dbReference type="Proteomes" id="UP001055108"/>
    </source>
</evidence>
<evidence type="ECO:0000313" key="1">
    <source>
        <dbReference type="EMBL" id="GJD78687.1"/>
    </source>
</evidence>
<gene>
    <name evidence="1" type="ORF">NBEOAGPD_1905</name>
</gene>
<reference evidence="1" key="1">
    <citation type="journal article" date="2016" name="Front. Microbiol.">
        <title>Genome Sequence of the Piezophilic, Mesophilic Sulfate-Reducing Bacterium Desulfovibrio indicus J2T.</title>
        <authorList>
            <person name="Cao J."/>
            <person name="Maignien L."/>
            <person name="Shao Z."/>
            <person name="Alain K."/>
            <person name="Jebbar M."/>
        </authorList>
    </citation>
    <scope>NUCLEOTIDE SEQUENCE</scope>
    <source>
        <strain evidence="1">NBRC 103626</strain>
    </source>
</reference>
<reference evidence="1" key="2">
    <citation type="submission" date="2021-08" db="EMBL/GenBank/DDBJ databases">
        <authorList>
            <person name="Tani A."/>
            <person name="Ola A."/>
            <person name="Ogura Y."/>
            <person name="Katsura K."/>
            <person name="Hayashi T."/>
        </authorList>
    </citation>
    <scope>NUCLEOTIDE SEQUENCE</scope>
    <source>
        <strain evidence="1">NBRC 103626</strain>
    </source>
</reference>
<name>A0AA37HMQ8_9HYPH</name>
<sequence length="71" mass="7685">MSGEAIHTLNRARASLVRERDALARRIAGMDLAPVTMAEDLTRILLAIEAVDRALTAEGQPYLPPDLAQST</sequence>